<dbReference type="InterPro" id="IPR005467">
    <property type="entry name" value="His_kinase_dom"/>
</dbReference>
<evidence type="ECO:0000256" key="3">
    <source>
        <dbReference type="ARBA" id="ARBA00022553"/>
    </source>
</evidence>
<dbReference type="PANTHER" id="PTHR45339">
    <property type="entry name" value="HYBRID SIGNAL TRANSDUCTION HISTIDINE KINASE J"/>
    <property type="match status" value="1"/>
</dbReference>
<dbReference type="GO" id="GO:0000155">
    <property type="term" value="F:phosphorelay sensor kinase activity"/>
    <property type="evidence" value="ECO:0007669"/>
    <property type="project" value="InterPro"/>
</dbReference>
<evidence type="ECO:0000256" key="2">
    <source>
        <dbReference type="ARBA" id="ARBA00012438"/>
    </source>
</evidence>
<dbReference type="OrthoDB" id="7333841at2"/>
<dbReference type="Pfam" id="PF02518">
    <property type="entry name" value="HATPase_c"/>
    <property type="match status" value="1"/>
</dbReference>
<evidence type="ECO:0000256" key="4">
    <source>
        <dbReference type="ARBA" id="ARBA00023012"/>
    </source>
</evidence>
<dbReference type="InterPro" id="IPR001789">
    <property type="entry name" value="Sig_transdc_resp-reg_receiver"/>
</dbReference>
<protein>
    <recommendedName>
        <fullName evidence="2">histidine kinase</fullName>
        <ecNumber evidence="2">2.7.13.3</ecNumber>
    </recommendedName>
</protein>
<comment type="caution">
    <text evidence="8">The sequence shown here is derived from an EMBL/GenBank/DDBJ whole genome shotgun (WGS) entry which is preliminary data.</text>
</comment>
<dbReference type="CDD" id="cd00082">
    <property type="entry name" value="HisKA"/>
    <property type="match status" value="1"/>
</dbReference>
<dbReference type="PROSITE" id="PS50110">
    <property type="entry name" value="RESPONSE_REGULATORY"/>
    <property type="match status" value="2"/>
</dbReference>
<proteinExistence type="predicted"/>
<evidence type="ECO:0000259" key="6">
    <source>
        <dbReference type="PROSITE" id="PS50109"/>
    </source>
</evidence>
<dbReference type="InterPro" id="IPR011006">
    <property type="entry name" value="CheY-like_superfamily"/>
</dbReference>
<feature type="modified residue" description="4-aspartylphosphate" evidence="5">
    <location>
        <position position="55"/>
    </location>
</feature>
<feature type="domain" description="Response regulatory" evidence="7">
    <location>
        <begin position="400"/>
        <end position="515"/>
    </location>
</feature>
<evidence type="ECO:0000313" key="8">
    <source>
        <dbReference type="EMBL" id="RAK56677.1"/>
    </source>
</evidence>
<feature type="modified residue" description="4-aspartylphosphate" evidence="5">
    <location>
        <position position="449"/>
    </location>
</feature>
<dbReference type="PANTHER" id="PTHR45339:SF1">
    <property type="entry name" value="HYBRID SIGNAL TRANSDUCTION HISTIDINE KINASE J"/>
    <property type="match status" value="1"/>
</dbReference>
<dbReference type="Gene3D" id="1.10.287.130">
    <property type="match status" value="1"/>
</dbReference>
<evidence type="ECO:0000313" key="9">
    <source>
        <dbReference type="Proteomes" id="UP000249725"/>
    </source>
</evidence>
<dbReference type="PROSITE" id="PS50109">
    <property type="entry name" value="HIS_KIN"/>
    <property type="match status" value="1"/>
</dbReference>
<dbReference type="EC" id="2.7.13.3" evidence="2"/>
<organism evidence="8 9">
    <name type="scientific">Phenylobacterium deserti</name>
    <dbReference type="NCBI Taxonomy" id="1914756"/>
    <lineage>
        <taxon>Bacteria</taxon>
        <taxon>Pseudomonadati</taxon>
        <taxon>Pseudomonadota</taxon>
        <taxon>Alphaproteobacteria</taxon>
        <taxon>Caulobacterales</taxon>
        <taxon>Caulobacteraceae</taxon>
        <taxon>Phenylobacterium</taxon>
    </lineage>
</organism>
<dbReference type="EMBL" id="QFYR01000001">
    <property type="protein sequence ID" value="RAK56677.1"/>
    <property type="molecule type" value="Genomic_DNA"/>
</dbReference>
<dbReference type="InterPro" id="IPR003661">
    <property type="entry name" value="HisK_dim/P_dom"/>
</dbReference>
<dbReference type="Gene3D" id="3.40.50.2300">
    <property type="match status" value="2"/>
</dbReference>
<dbReference type="AlphaFoldDB" id="A0A328AQ07"/>
<keyword evidence="4" id="KW-0902">Two-component regulatory system</keyword>
<dbReference type="CDD" id="cd17546">
    <property type="entry name" value="REC_hyHK_CKI1_RcsC-like"/>
    <property type="match status" value="1"/>
</dbReference>
<dbReference type="SMART" id="SM00388">
    <property type="entry name" value="HisKA"/>
    <property type="match status" value="1"/>
</dbReference>
<accession>A0A328AQ07</accession>
<feature type="domain" description="Histidine kinase" evidence="6">
    <location>
        <begin position="165"/>
        <end position="382"/>
    </location>
</feature>
<keyword evidence="8" id="KW-0808">Transferase</keyword>
<dbReference type="SUPFAM" id="SSF55874">
    <property type="entry name" value="ATPase domain of HSP90 chaperone/DNA topoisomerase II/histidine kinase"/>
    <property type="match status" value="1"/>
</dbReference>
<dbReference type="Gene3D" id="3.30.565.10">
    <property type="entry name" value="Histidine kinase-like ATPase, C-terminal domain"/>
    <property type="match status" value="1"/>
</dbReference>
<gene>
    <name evidence="8" type="ORF">DJ018_01480</name>
</gene>
<name>A0A328AQ07_9CAUL</name>
<reference evidence="9" key="1">
    <citation type="submission" date="2018-05" db="EMBL/GenBank/DDBJ databases">
        <authorList>
            <person name="Li X."/>
        </authorList>
    </citation>
    <scope>NUCLEOTIDE SEQUENCE [LARGE SCALE GENOMIC DNA]</scope>
    <source>
        <strain evidence="9">YIM 73061</strain>
    </source>
</reference>
<evidence type="ECO:0000256" key="1">
    <source>
        <dbReference type="ARBA" id="ARBA00000085"/>
    </source>
</evidence>
<dbReference type="InterPro" id="IPR003594">
    <property type="entry name" value="HATPase_dom"/>
</dbReference>
<dbReference type="Pfam" id="PF00072">
    <property type="entry name" value="Response_reg"/>
    <property type="match status" value="2"/>
</dbReference>
<evidence type="ECO:0000256" key="5">
    <source>
        <dbReference type="PROSITE-ProRule" id="PRU00169"/>
    </source>
</evidence>
<dbReference type="CDD" id="cd16922">
    <property type="entry name" value="HATPase_EvgS-ArcB-TorS-like"/>
    <property type="match status" value="1"/>
</dbReference>
<dbReference type="CDD" id="cd17574">
    <property type="entry name" value="REC_OmpR"/>
    <property type="match status" value="1"/>
</dbReference>
<dbReference type="RefSeq" id="WP_111513028.1">
    <property type="nucleotide sequence ID" value="NZ_QFYR01000001.1"/>
</dbReference>
<feature type="domain" description="Response regulatory" evidence="7">
    <location>
        <begin position="6"/>
        <end position="122"/>
    </location>
</feature>
<keyword evidence="9" id="KW-1185">Reference proteome</keyword>
<keyword evidence="3 5" id="KW-0597">Phosphoprotein</keyword>
<dbReference type="InterPro" id="IPR036890">
    <property type="entry name" value="HATPase_C_sf"/>
</dbReference>
<keyword evidence="8" id="KW-0418">Kinase</keyword>
<sequence length="531" mass="55913">MNGAARLLIVDDVEDNREILKRRFQRLGYQTAEADCGERALAMLATEAFDLVLLDVVMPGMDGLQVLSEIRKTHSAGALPVIMVTAKAMSDDVVAALELGANDYLTKPVDLTIAKVRVSAQVARKRAEDASLAARAELEQAVSRLQSAMEGAAAAAKAKSEFMANMSHEIRTPLNGVIGAAQALKDDPLTPRQLELVAMLEGSARNLEGLLSDVLDSAGLEAGAVQLQSAPFDIAEVARRSALLFKDSVAQKGLKLEVAAAPDLGLVLGDESRVQQILHSLLSNAVKFTEQGRIWCKLERDPQDGACLVEIGDTGVGFAPDLSEAIFDRFRQGDGGVTRRHGGSGLGLAICRDLASLMGGSITAASAPGQGAVFRLRLPLPAAAAPSAAGEIGASAALTRVLVVDDNEVNRRVIQLFLDPARFEVVAVTNGAEAVAAAGQSAFDLVLMDVQMPVMDGRTAIREIRRRLDRPPPMVVVSANSDPQDVEASMASGAVAHIAKPVNPSLLLSVIAEALDPARRIEPAARRSSAG</sequence>
<dbReference type="Proteomes" id="UP000249725">
    <property type="component" value="Unassembled WGS sequence"/>
</dbReference>
<dbReference type="PRINTS" id="PR00344">
    <property type="entry name" value="BCTRLSENSOR"/>
</dbReference>
<evidence type="ECO:0000259" key="7">
    <source>
        <dbReference type="PROSITE" id="PS50110"/>
    </source>
</evidence>
<dbReference type="Pfam" id="PF00512">
    <property type="entry name" value="HisKA"/>
    <property type="match status" value="1"/>
</dbReference>
<dbReference type="SUPFAM" id="SSF52172">
    <property type="entry name" value="CheY-like"/>
    <property type="match status" value="2"/>
</dbReference>
<dbReference type="InterPro" id="IPR004358">
    <property type="entry name" value="Sig_transdc_His_kin-like_C"/>
</dbReference>
<dbReference type="SMART" id="SM00448">
    <property type="entry name" value="REC"/>
    <property type="match status" value="2"/>
</dbReference>
<comment type="catalytic activity">
    <reaction evidence="1">
        <text>ATP + protein L-histidine = ADP + protein N-phospho-L-histidine.</text>
        <dbReference type="EC" id="2.7.13.3"/>
    </reaction>
</comment>
<dbReference type="SMART" id="SM00387">
    <property type="entry name" value="HATPase_c"/>
    <property type="match status" value="1"/>
</dbReference>